<dbReference type="GO" id="GO:0030170">
    <property type="term" value="F:pyridoxal phosphate binding"/>
    <property type="evidence" value="ECO:0007669"/>
    <property type="project" value="InterPro"/>
</dbReference>
<evidence type="ECO:0000256" key="6">
    <source>
        <dbReference type="RuleBase" id="RU000382"/>
    </source>
</evidence>
<dbReference type="InterPro" id="IPR002129">
    <property type="entry name" value="PyrdxlP-dep_de-COase"/>
</dbReference>
<dbReference type="Proteomes" id="UP000236721">
    <property type="component" value="Unassembled WGS sequence"/>
</dbReference>
<protein>
    <submittedName>
        <fullName evidence="7">Glutamate or tyrosine decarboxylase</fullName>
    </submittedName>
</protein>
<evidence type="ECO:0000256" key="4">
    <source>
        <dbReference type="ARBA" id="ARBA00038302"/>
    </source>
</evidence>
<dbReference type="Gene3D" id="6.10.140.2150">
    <property type="match status" value="1"/>
</dbReference>
<dbReference type="OrthoDB" id="9803665at2"/>
<dbReference type="Pfam" id="PF00282">
    <property type="entry name" value="Pyridoxal_deC"/>
    <property type="match status" value="1"/>
</dbReference>
<reference evidence="8" key="1">
    <citation type="submission" date="2016-10" db="EMBL/GenBank/DDBJ databases">
        <authorList>
            <person name="Varghese N."/>
            <person name="Submissions S."/>
        </authorList>
    </citation>
    <scope>NUCLEOTIDE SEQUENCE [LARGE SCALE GENOMIC DNA]</scope>
    <source>
        <strain evidence="8">CGMCC 1.7062</strain>
    </source>
</reference>
<keyword evidence="8" id="KW-1185">Reference proteome</keyword>
<accession>A0A1H6CNF6</accession>
<organism evidence="7 8">
    <name type="scientific">Vibrio hangzhouensis</name>
    <dbReference type="NCBI Taxonomy" id="462991"/>
    <lineage>
        <taxon>Bacteria</taxon>
        <taxon>Pseudomonadati</taxon>
        <taxon>Pseudomonadota</taxon>
        <taxon>Gammaproteobacteria</taxon>
        <taxon>Vibrionales</taxon>
        <taxon>Vibrionaceae</taxon>
        <taxon>Vibrio</taxon>
    </lineage>
</organism>
<dbReference type="GO" id="GO:0019752">
    <property type="term" value="P:carboxylic acid metabolic process"/>
    <property type="evidence" value="ECO:0007669"/>
    <property type="project" value="InterPro"/>
</dbReference>
<dbReference type="GO" id="GO:0016830">
    <property type="term" value="F:carbon-carbon lyase activity"/>
    <property type="evidence" value="ECO:0007669"/>
    <property type="project" value="InterPro"/>
</dbReference>
<evidence type="ECO:0000313" key="8">
    <source>
        <dbReference type="Proteomes" id="UP000236721"/>
    </source>
</evidence>
<evidence type="ECO:0000256" key="5">
    <source>
        <dbReference type="PIRSR" id="PIRSR602129-50"/>
    </source>
</evidence>
<dbReference type="InterPro" id="IPR015422">
    <property type="entry name" value="PyrdxlP-dep_Trfase_small"/>
</dbReference>
<evidence type="ECO:0000313" key="7">
    <source>
        <dbReference type="EMBL" id="SEG74480.1"/>
    </source>
</evidence>
<evidence type="ECO:0000256" key="3">
    <source>
        <dbReference type="ARBA" id="ARBA00023239"/>
    </source>
</evidence>
<dbReference type="SUPFAM" id="SSF53383">
    <property type="entry name" value="PLP-dependent transferases"/>
    <property type="match status" value="1"/>
</dbReference>
<dbReference type="RefSeq" id="WP_103882814.1">
    <property type="nucleotide sequence ID" value="NZ_FNVG01000048.1"/>
</dbReference>
<name>A0A1H6CNF6_9VIBR</name>
<comment type="cofactor">
    <cofactor evidence="1 5 6">
        <name>pyridoxal 5'-phosphate</name>
        <dbReference type="ChEBI" id="CHEBI:597326"/>
    </cofactor>
</comment>
<dbReference type="InterPro" id="IPR015424">
    <property type="entry name" value="PyrdxlP-dep_Trfase"/>
</dbReference>
<dbReference type="Gene3D" id="3.40.640.10">
    <property type="entry name" value="Type I PLP-dependent aspartate aminotransferase-like (Major domain)"/>
    <property type="match status" value="1"/>
</dbReference>
<dbReference type="PANTHER" id="PTHR42735:SF6">
    <property type="entry name" value="SPHINGOSINE-1-PHOSPHATE LYASE 1"/>
    <property type="match status" value="1"/>
</dbReference>
<comment type="similarity">
    <text evidence="4">Belongs to the group II decarboxylase family. Sphingosine-1-phosphate lyase subfamily.</text>
</comment>
<sequence length="452" mass="50412">MPIMQESNTYFPKSGYAKQEVLNKLDELKQQMVPVDGGRFGMYSLKGNEDIQDIVEQAALKFFSFNALFTFMNKPAGQIEDELIEMIREIFHGSEDMRANFTTGGSESIYCAMKAMRDWARETMPHIKEPELVMPYSAHSAFSRGGKYFGIKIVRTPVASDNRVDIAATKAAINANTIGLIGSAPCWPFGVYDRIEELSDIAIEKGLWLHVDACVGGYLAPFVKKAGYDVPDWDFNVPGVRSISADMHKYGYAPKPMSTVMYRSGDEQFHHYTVVDDWPCGTYFSHSLGGSRTFASTAGAWAVMNYLGEEGYVENANRIMTIKKKLIDGLAGTSDLHTTQTDLSLLIIDSRTLDITKVIGGMAQRGWSLLGNTHPPAIHLTIDPISDQEVERMLGDFYEVVEEVRSGKSDEQGSLAYSGGQGEGYTPKWVQQVLDMLPKKRKESTERPEHTR</sequence>
<gene>
    <name evidence="7" type="ORF">SAMN04488244_14810</name>
</gene>
<proteinExistence type="inferred from homology"/>
<dbReference type="InterPro" id="IPR050477">
    <property type="entry name" value="GrpII_AminoAcid_Decarb"/>
</dbReference>
<dbReference type="Gene3D" id="3.90.1150.10">
    <property type="entry name" value="Aspartate Aminotransferase, domain 1"/>
    <property type="match status" value="1"/>
</dbReference>
<dbReference type="InterPro" id="IPR015421">
    <property type="entry name" value="PyrdxlP-dep_Trfase_major"/>
</dbReference>
<dbReference type="EMBL" id="FNVG01000048">
    <property type="protein sequence ID" value="SEG74480.1"/>
    <property type="molecule type" value="Genomic_DNA"/>
</dbReference>
<feature type="modified residue" description="N6-(pyridoxal phosphate)lysine" evidence="5">
    <location>
        <position position="249"/>
    </location>
</feature>
<evidence type="ECO:0000256" key="2">
    <source>
        <dbReference type="ARBA" id="ARBA00022898"/>
    </source>
</evidence>
<evidence type="ECO:0000256" key="1">
    <source>
        <dbReference type="ARBA" id="ARBA00001933"/>
    </source>
</evidence>
<keyword evidence="2 5" id="KW-0663">Pyridoxal phosphate</keyword>
<keyword evidence="3 6" id="KW-0456">Lyase</keyword>
<dbReference type="AlphaFoldDB" id="A0A1H6CNF6"/>
<dbReference type="PANTHER" id="PTHR42735">
    <property type="match status" value="1"/>
</dbReference>